<comment type="caution">
    <text evidence="1">The sequence shown here is derived from an EMBL/GenBank/DDBJ whole genome shotgun (WGS) entry which is preliminary data.</text>
</comment>
<name>A0ABR1VD57_9PEZI</name>
<reference evidence="1 2" key="1">
    <citation type="submission" date="2023-01" db="EMBL/GenBank/DDBJ databases">
        <title>Analysis of 21 Apiospora genomes using comparative genomics revels a genus with tremendous synthesis potential of carbohydrate active enzymes and secondary metabolites.</title>
        <authorList>
            <person name="Sorensen T."/>
        </authorList>
    </citation>
    <scope>NUCLEOTIDE SEQUENCE [LARGE SCALE GENOMIC DNA]</scope>
    <source>
        <strain evidence="1 2">CBS 135458</strain>
    </source>
</reference>
<accession>A0ABR1VD57</accession>
<dbReference type="Proteomes" id="UP001480595">
    <property type="component" value="Unassembled WGS sequence"/>
</dbReference>
<dbReference type="GeneID" id="92090201"/>
<organism evidence="1 2">
    <name type="scientific">Apiospora phragmitis</name>
    <dbReference type="NCBI Taxonomy" id="2905665"/>
    <lineage>
        <taxon>Eukaryota</taxon>
        <taxon>Fungi</taxon>
        <taxon>Dikarya</taxon>
        <taxon>Ascomycota</taxon>
        <taxon>Pezizomycotina</taxon>
        <taxon>Sordariomycetes</taxon>
        <taxon>Xylariomycetidae</taxon>
        <taxon>Amphisphaeriales</taxon>
        <taxon>Apiosporaceae</taxon>
        <taxon>Apiospora</taxon>
    </lineage>
</organism>
<dbReference type="EMBL" id="JAQQWL010000006">
    <property type="protein sequence ID" value="KAK8069113.1"/>
    <property type="molecule type" value="Genomic_DNA"/>
</dbReference>
<protein>
    <submittedName>
        <fullName evidence="1">Uncharacterized protein</fullName>
    </submittedName>
</protein>
<gene>
    <name evidence="1" type="ORF">PG994_005729</name>
</gene>
<proteinExistence type="predicted"/>
<keyword evidence="2" id="KW-1185">Reference proteome</keyword>
<sequence length="150" mass="16311">MQQILSSEVDDVASLLTILHVDLGIEILSLLPPHPDCRPVLYDAGAVLADPARLLPQRLHRMHREVSRVQAVDGRLTRAPLTRVSYAADNVDVRRARNQRGGVEVGGREHVPRVAVDHHGAAATAAAAIRSCAVFIVHAHIIVDVEVRVV</sequence>
<evidence type="ECO:0000313" key="2">
    <source>
        <dbReference type="Proteomes" id="UP001480595"/>
    </source>
</evidence>
<dbReference type="RefSeq" id="XP_066716407.1">
    <property type="nucleotide sequence ID" value="XM_066857138.1"/>
</dbReference>
<evidence type="ECO:0000313" key="1">
    <source>
        <dbReference type="EMBL" id="KAK8069113.1"/>
    </source>
</evidence>